<evidence type="ECO:0000313" key="2">
    <source>
        <dbReference type="Proteomes" id="UP000826195"/>
    </source>
</evidence>
<name>A0AAV7IJ81_COTGL</name>
<proteinExistence type="predicted"/>
<keyword evidence="2" id="KW-1185">Reference proteome</keyword>
<dbReference type="Proteomes" id="UP000826195">
    <property type="component" value="Unassembled WGS sequence"/>
</dbReference>
<gene>
    <name evidence="1" type="ORF">KQX54_007467</name>
</gene>
<protein>
    <submittedName>
        <fullName evidence="1">Uncharacterized protein</fullName>
    </submittedName>
</protein>
<sequence length="73" mass="8185">MQVDQHCLELEHDLGIAGGKSEFYPELSREGTFRVSSESDGKMLLIWPGFRCFDSPDADPPLGSFFIVLPRVL</sequence>
<accession>A0AAV7IJ81</accession>
<dbReference type="EMBL" id="JAHXZJ010001492">
    <property type="protein sequence ID" value="KAH0552230.1"/>
    <property type="molecule type" value="Genomic_DNA"/>
</dbReference>
<comment type="caution">
    <text evidence="1">The sequence shown here is derived from an EMBL/GenBank/DDBJ whole genome shotgun (WGS) entry which is preliminary data.</text>
</comment>
<dbReference type="AlphaFoldDB" id="A0AAV7IJ81"/>
<evidence type="ECO:0000313" key="1">
    <source>
        <dbReference type="EMBL" id="KAH0552230.1"/>
    </source>
</evidence>
<reference evidence="1 2" key="1">
    <citation type="journal article" date="2021" name="J. Hered.">
        <title>A chromosome-level genome assembly of the parasitoid wasp, Cotesia glomerata (Hymenoptera: Braconidae).</title>
        <authorList>
            <person name="Pinto B.J."/>
            <person name="Weis J.J."/>
            <person name="Gamble T."/>
            <person name="Ode P.J."/>
            <person name="Paul R."/>
            <person name="Zaspel J.M."/>
        </authorList>
    </citation>
    <scope>NUCLEOTIDE SEQUENCE [LARGE SCALE GENOMIC DNA]</scope>
    <source>
        <strain evidence="1">CgM1</strain>
    </source>
</reference>
<organism evidence="1 2">
    <name type="scientific">Cotesia glomerata</name>
    <name type="common">Lepidopteran parasitic wasp</name>
    <name type="synonym">Apanteles glomeratus</name>
    <dbReference type="NCBI Taxonomy" id="32391"/>
    <lineage>
        <taxon>Eukaryota</taxon>
        <taxon>Metazoa</taxon>
        <taxon>Ecdysozoa</taxon>
        <taxon>Arthropoda</taxon>
        <taxon>Hexapoda</taxon>
        <taxon>Insecta</taxon>
        <taxon>Pterygota</taxon>
        <taxon>Neoptera</taxon>
        <taxon>Endopterygota</taxon>
        <taxon>Hymenoptera</taxon>
        <taxon>Apocrita</taxon>
        <taxon>Ichneumonoidea</taxon>
        <taxon>Braconidae</taxon>
        <taxon>Microgastrinae</taxon>
        <taxon>Cotesia</taxon>
    </lineage>
</organism>